<evidence type="ECO:0000256" key="2">
    <source>
        <dbReference type="SAM" id="SignalP"/>
    </source>
</evidence>
<evidence type="ECO:0000313" key="4">
    <source>
        <dbReference type="Proteomes" id="UP000765160"/>
    </source>
</evidence>
<organism evidence="3 4">
    <name type="scientific">Falsiroseomonas frigidaquae</name>
    <dbReference type="NCBI Taxonomy" id="487318"/>
    <lineage>
        <taxon>Bacteria</taxon>
        <taxon>Pseudomonadati</taxon>
        <taxon>Pseudomonadota</taxon>
        <taxon>Alphaproteobacteria</taxon>
        <taxon>Acetobacterales</taxon>
        <taxon>Roseomonadaceae</taxon>
        <taxon>Falsiroseomonas</taxon>
    </lineage>
</organism>
<dbReference type="InterPro" id="IPR005064">
    <property type="entry name" value="BUG"/>
</dbReference>
<evidence type="ECO:0000256" key="1">
    <source>
        <dbReference type="ARBA" id="ARBA00006987"/>
    </source>
</evidence>
<evidence type="ECO:0000313" key="3">
    <source>
        <dbReference type="EMBL" id="NKE47563.1"/>
    </source>
</evidence>
<dbReference type="Gene3D" id="3.40.190.150">
    <property type="entry name" value="Bordetella uptake gene, domain 1"/>
    <property type="match status" value="1"/>
</dbReference>
<comment type="similarity">
    <text evidence="1">Belongs to the UPF0065 (bug) family.</text>
</comment>
<dbReference type="PANTHER" id="PTHR42928:SF5">
    <property type="entry name" value="BLR1237 PROTEIN"/>
    <property type="match status" value="1"/>
</dbReference>
<dbReference type="RefSeq" id="WP_168052982.1">
    <property type="nucleotide sequence ID" value="NZ_JAATJR010000006.1"/>
</dbReference>
<dbReference type="PIRSF" id="PIRSF017082">
    <property type="entry name" value="YflP"/>
    <property type="match status" value="1"/>
</dbReference>
<dbReference type="Pfam" id="PF03401">
    <property type="entry name" value="TctC"/>
    <property type="match status" value="1"/>
</dbReference>
<accession>A0ABX1F5F3</accession>
<keyword evidence="2" id="KW-0732">Signal</keyword>
<comment type="caution">
    <text evidence="3">The sequence shown here is derived from an EMBL/GenBank/DDBJ whole genome shotgun (WGS) entry which is preliminary data.</text>
</comment>
<dbReference type="SUPFAM" id="SSF53850">
    <property type="entry name" value="Periplasmic binding protein-like II"/>
    <property type="match status" value="1"/>
</dbReference>
<reference evidence="3 4" key="1">
    <citation type="submission" date="2020-03" db="EMBL/GenBank/DDBJ databases">
        <title>Roseomonas selenitidurans sp. nov. isolated from soil.</title>
        <authorList>
            <person name="Liu H."/>
        </authorList>
    </citation>
    <scope>NUCLEOTIDE SEQUENCE [LARGE SCALE GENOMIC DNA]</scope>
    <source>
        <strain evidence="3 4">JCM 15073</strain>
    </source>
</reference>
<keyword evidence="4" id="KW-1185">Reference proteome</keyword>
<dbReference type="Gene3D" id="3.40.190.10">
    <property type="entry name" value="Periplasmic binding protein-like II"/>
    <property type="match status" value="1"/>
</dbReference>
<dbReference type="InterPro" id="IPR042100">
    <property type="entry name" value="Bug_dom1"/>
</dbReference>
<feature type="signal peptide" evidence="2">
    <location>
        <begin position="1"/>
        <end position="24"/>
    </location>
</feature>
<proteinExistence type="inferred from homology"/>
<gene>
    <name evidence="3" type="ORF">HB662_22480</name>
</gene>
<protein>
    <submittedName>
        <fullName evidence="3">Tripartite tricarboxylate transporter substrate binding protein</fullName>
    </submittedName>
</protein>
<name>A0ABX1F5F3_9PROT</name>
<dbReference type="PANTHER" id="PTHR42928">
    <property type="entry name" value="TRICARBOXYLATE-BINDING PROTEIN"/>
    <property type="match status" value="1"/>
</dbReference>
<feature type="chain" id="PRO_5045342591" evidence="2">
    <location>
        <begin position="25"/>
        <end position="319"/>
    </location>
</feature>
<dbReference type="CDD" id="cd07012">
    <property type="entry name" value="PBP2_Bug_TTT"/>
    <property type="match status" value="1"/>
</dbReference>
<sequence>MHRRTLLAAPALAAALALAAPACAQSARRPLRLVVPFPAGGTADLLGRLAAREIEAGLGSPVVVENRAGAGGAIGSDSVARGPAEGTILLSNIASQAIGPAVNRSVPYNPVTDFRHIALVAAVPSAIAVAADGPIRTMADLVARAKAQAGAVRFGSTGIGTSSHVKLELLKRAAGVDITHVPYRGSAPATTDVIGGQVEGLIAAVPDIGNNDRLRLLAITLPERATRWPNVPTVVEAGFPTLVATNWFGLSGPAGMPAEQAAEINRAVVAGLNTPAMIERLAQLGAPPNRMSPAEYSEMVSSEVTRWADIARSANIRVE</sequence>
<dbReference type="EMBL" id="JAAVTX010000006">
    <property type="protein sequence ID" value="NKE47563.1"/>
    <property type="molecule type" value="Genomic_DNA"/>
</dbReference>
<dbReference type="Proteomes" id="UP000765160">
    <property type="component" value="Unassembled WGS sequence"/>
</dbReference>